<dbReference type="Proteomes" id="UP000693738">
    <property type="component" value="Unassembled WGS sequence"/>
</dbReference>
<dbReference type="AlphaFoldDB" id="A0A8J2ND50"/>
<name>A0A8J2ND50_FUSEQ</name>
<evidence type="ECO:0000313" key="1">
    <source>
        <dbReference type="EMBL" id="CAG7559973.1"/>
    </source>
</evidence>
<accession>A0A8J2ND50</accession>
<organism evidence="1 2">
    <name type="scientific">Fusarium equiseti</name>
    <name type="common">Fusarium scirpi</name>
    <dbReference type="NCBI Taxonomy" id="61235"/>
    <lineage>
        <taxon>Eukaryota</taxon>
        <taxon>Fungi</taxon>
        <taxon>Dikarya</taxon>
        <taxon>Ascomycota</taxon>
        <taxon>Pezizomycotina</taxon>
        <taxon>Sordariomycetes</taxon>
        <taxon>Hypocreomycetidae</taxon>
        <taxon>Hypocreales</taxon>
        <taxon>Nectriaceae</taxon>
        <taxon>Fusarium</taxon>
        <taxon>Fusarium incarnatum-equiseti species complex</taxon>
    </lineage>
</organism>
<sequence length="173" mass="19692">MATRDTVSIREEITITVGKIDYLLIQHPQTSLDFDDPGHGEPELCVVFETEPKSIISESALQEFRSSILDQDDVFQPAFLVNIIFYGAKQEDVEIGPDAPNELDVEIEPDALNELRAWKTKDWYFVQGPPNSKVARGPYVFLDGTAWQPWRVYRDHNTCFMKTFKPSPDAAGR</sequence>
<proteinExistence type="predicted"/>
<protein>
    <submittedName>
        <fullName evidence="1">Uncharacterized protein</fullName>
    </submittedName>
</protein>
<dbReference type="EMBL" id="CAJSTJ010000131">
    <property type="protein sequence ID" value="CAG7559973.1"/>
    <property type="molecule type" value="Genomic_DNA"/>
</dbReference>
<evidence type="ECO:0000313" key="2">
    <source>
        <dbReference type="Proteomes" id="UP000693738"/>
    </source>
</evidence>
<gene>
    <name evidence="1" type="ORF">FEQUK3_LOCUS5672</name>
</gene>
<reference evidence="1" key="1">
    <citation type="submission" date="2021-05" db="EMBL/GenBank/DDBJ databases">
        <authorList>
            <person name="Khan N."/>
        </authorList>
    </citation>
    <scope>NUCLEOTIDE SEQUENCE</scope>
</reference>
<comment type="caution">
    <text evidence="1">The sequence shown here is derived from an EMBL/GenBank/DDBJ whole genome shotgun (WGS) entry which is preliminary data.</text>
</comment>